<organism evidence="1 2">
    <name type="scientific">Trametes sanguinea</name>
    <dbReference type="NCBI Taxonomy" id="158606"/>
    <lineage>
        <taxon>Eukaryota</taxon>
        <taxon>Fungi</taxon>
        <taxon>Dikarya</taxon>
        <taxon>Basidiomycota</taxon>
        <taxon>Agaricomycotina</taxon>
        <taxon>Agaricomycetes</taxon>
        <taxon>Polyporales</taxon>
        <taxon>Polyporaceae</taxon>
        <taxon>Trametes</taxon>
    </lineage>
</organism>
<name>A0ACC1PWH1_9APHY</name>
<evidence type="ECO:0000313" key="2">
    <source>
        <dbReference type="Proteomes" id="UP001144978"/>
    </source>
</evidence>
<keyword evidence="2" id="KW-1185">Reference proteome</keyword>
<proteinExistence type="predicted"/>
<gene>
    <name evidence="1" type="ORF">NUW54_g5000</name>
</gene>
<protein>
    <submittedName>
        <fullName evidence="1">Uncharacterized protein</fullName>
    </submittedName>
</protein>
<evidence type="ECO:0000313" key="1">
    <source>
        <dbReference type="EMBL" id="KAJ3004040.1"/>
    </source>
</evidence>
<dbReference type="EMBL" id="JANSHE010001188">
    <property type="protein sequence ID" value="KAJ3004040.1"/>
    <property type="molecule type" value="Genomic_DNA"/>
</dbReference>
<sequence>MSGLHPIGYADQPLTVAASQVAIHNLQITLSPLYLSLLALVYGTYQYPCSGLRGESIAAYGAPEYSGLAGRLRASLPCSYPYEYAEPNTGPVQCTSGIGCGSTPNFELYLLEYPPLFLYSYEAFQDELRTNFRPYDTTRAAEHNLENLWMTENQRIAKYITQFNWLATQVRWGTTALRCQFYKGLPDCLKDRISKVGKPKMLKGLRNLAHSKSGNSDTKSSAPQKSSLNSGSPYSDKLGKDGKLTQEERQCWFANNLCLFCGGPGHTADLILRLNVSALSDPSSFVVSLYSETVLTPFLALIDSGSSHCFIDSDFVNKHRIPASDTPPLWLQLFDGNSGSSRAYSAYSNSKLPKVCPPDLSLVNTAVFMHACKMSGSESYTLNLSATSVQGQAAFMSKSPPDLTRVLPEYHKFVDVFSKTKADILLEHHPYNPKITLEEGATPPLGPIYLLLKLELDMLWEYIQENLRSGFIWPLDSPCGAPVLFVKKKDGSLWLCVDYHGFNKITCKDRYLLPLILDLLDAPRKAWIYTKIDLRHTYNLHHFTDKCEFHEESVKYLSYILSCDGLTMAGSKVKAILNWPEPRKVHDIQSFLGFANFYWRFIHNYSKIILPLTGLNQKGVPGNFDQKCRNSFNALKKAFTSTPVLHHWVQTARSPYYAITGILSITSHSSELHPVVFHSRTLSGVELNYNTHNKELLAIFKAFKTWRHYLKGSATPIDVVTDHKNLEYFVTTKLLTQRQAWWLEYLSQFNLIMQICPGQLRAKPHTLTRCWDVYPKEGDSDYSIINPHNFRPVFTQKQLASSLCTTVLCYPVLQA</sequence>
<dbReference type="Proteomes" id="UP001144978">
    <property type="component" value="Unassembled WGS sequence"/>
</dbReference>
<comment type="caution">
    <text evidence="1">The sequence shown here is derived from an EMBL/GenBank/DDBJ whole genome shotgun (WGS) entry which is preliminary data.</text>
</comment>
<reference evidence="1" key="1">
    <citation type="submission" date="2022-08" db="EMBL/GenBank/DDBJ databases">
        <title>Genome Sequence of Pycnoporus sanguineus.</title>
        <authorList>
            <person name="Buettner E."/>
        </authorList>
    </citation>
    <scope>NUCLEOTIDE SEQUENCE</scope>
    <source>
        <strain evidence="1">CG-C14</strain>
    </source>
</reference>
<accession>A0ACC1PWH1</accession>